<reference evidence="2" key="1">
    <citation type="submission" date="2023-05" db="EMBL/GenBank/DDBJ databases">
        <title>Efficient inhibition of multidrug-resistant Escherichia coli by a new antibiotic combination.</title>
        <authorList>
            <person name="Lin T."/>
        </authorList>
    </citation>
    <scope>NUCLEOTIDE SEQUENCE</scope>
    <source>
        <strain evidence="2">YmmD45</strain>
    </source>
</reference>
<feature type="transmembrane region" description="Helical" evidence="1">
    <location>
        <begin position="12"/>
        <end position="30"/>
    </location>
</feature>
<organism evidence="2 3">
    <name type="scientific">Escherichia coli</name>
    <dbReference type="NCBI Taxonomy" id="562"/>
    <lineage>
        <taxon>Bacteria</taxon>
        <taxon>Pseudomonadati</taxon>
        <taxon>Pseudomonadota</taxon>
        <taxon>Gammaproteobacteria</taxon>
        <taxon>Enterobacterales</taxon>
        <taxon>Enterobacteriaceae</taxon>
        <taxon>Escherichia</taxon>
    </lineage>
</organism>
<comment type="caution">
    <text evidence="2">The sequence shown here is derived from an EMBL/GenBank/DDBJ whole genome shotgun (WGS) entry which is preliminary data.</text>
</comment>
<dbReference type="PROSITE" id="PS51257">
    <property type="entry name" value="PROKAR_LIPOPROTEIN"/>
    <property type="match status" value="1"/>
</dbReference>
<gene>
    <name evidence="2" type="ORF">QO046_29255</name>
</gene>
<sequence>MAQQRQDRRGEVQAATASATGLACFIFRFLRRPLVVCGLAWQGAGIFNLPFTVMLWTIIRLIIVVSLVFITGKFGLSREFTFPAAAVGLAFSLFPVLDHIALGYSAKNFYETTNFMGQTVREFGASKITVWWGSIYAKIAYASLAGLIGYGVKVATDD</sequence>
<keyword evidence="1" id="KW-0472">Membrane</keyword>
<accession>A0AAW6W7L9</accession>
<feature type="transmembrane region" description="Helical" evidence="1">
    <location>
        <begin position="50"/>
        <end position="70"/>
    </location>
</feature>
<dbReference type="AlphaFoldDB" id="A0AAW6W7L9"/>
<feature type="transmembrane region" description="Helical" evidence="1">
    <location>
        <begin position="82"/>
        <end position="106"/>
    </location>
</feature>
<evidence type="ECO:0000256" key="1">
    <source>
        <dbReference type="SAM" id="Phobius"/>
    </source>
</evidence>
<keyword evidence="1" id="KW-1133">Transmembrane helix</keyword>
<dbReference type="Proteomes" id="UP001223829">
    <property type="component" value="Unassembled WGS sequence"/>
</dbReference>
<evidence type="ECO:0000313" key="3">
    <source>
        <dbReference type="Proteomes" id="UP001223829"/>
    </source>
</evidence>
<keyword evidence="1" id="KW-0812">Transmembrane</keyword>
<feature type="transmembrane region" description="Helical" evidence="1">
    <location>
        <begin position="130"/>
        <end position="152"/>
    </location>
</feature>
<evidence type="ECO:0000313" key="2">
    <source>
        <dbReference type="EMBL" id="MDK2698306.1"/>
    </source>
</evidence>
<name>A0AAW6W7L9_ECOLX</name>
<dbReference type="RefSeq" id="WP_223171565.1">
    <property type="nucleotide sequence ID" value="NZ_AP022545.1"/>
</dbReference>
<protein>
    <submittedName>
        <fullName evidence="2">Uncharacterized protein</fullName>
    </submittedName>
</protein>
<dbReference type="EMBL" id="JASMQD010000005">
    <property type="protein sequence ID" value="MDK2698306.1"/>
    <property type="molecule type" value="Genomic_DNA"/>
</dbReference>
<proteinExistence type="predicted"/>